<evidence type="ECO:0000256" key="1">
    <source>
        <dbReference type="ARBA" id="ARBA00023239"/>
    </source>
</evidence>
<dbReference type="AlphaFoldDB" id="A0A3S0W4Y7"/>
<dbReference type="GO" id="GO:0016787">
    <property type="term" value="F:hydrolase activity"/>
    <property type="evidence" value="ECO:0007669"/>
    <property type="project" value="UniProtKB-KW"/>
</dbReference>
<dbReference type="InterPro" id="IPR006680">
    <property type="entry name" value="Amidohydro-rel"/>
</dbReference>
<proteinExistence type="predicted"/>
<comment type="caution">
    <text evidence="3">The sequence shown here is derived from an EMBL/GenBank/DDBJ whole genome shotgun (WGS) entry which is preliminary data.</text>
</comment>
<dbReference type="RefSeq" id="WP_126862972.1">
    <property type="nucleotide sequence ID" value="NZ_JAUSTX010000003.1"/>
</dbReference>
<name>A0A3S0W4Y7_9BACI</name>
<dbReference type="OrthoDB" id="9777673at2"/>
<dbReference type="Pfam" id="PF04909">
    <property type="entry name" value="Amidohydro_2"/>
    <property type="match status" value="1"/>
</dbReference>
<keyword evidence="1" id="KW-0456">Lyase</keyword>
<organism evidence="3 4">
    <name type="scientific">Peribacillus cavernae</name>
    <dbReference type="NCBI Taxonomy" id="1674310"/>
    <lineage>
        <taxon>Bacteria</taxon>
        <taxon>Bacillati</taxon>
        <taxon>Bacillota</taxon>
        <taxon>Bacilli</taxon>
        <taxon>Bacillales</taxon>
        <taxon>Bacillaceae</taxon>
        <taxon>Peribacillus</taxon>
    </lineage>
</organism>
<dbReference type="GO" id="GO:0019748">
    <property type="term" value="P:secondary metabolic process"/>
    <property type="evidence" value="ECO:0007669"/>
    <property type="project" value="TreeGrafter"/>
</dbReference>
<dbReference type="Proteomes" id="UP000267430">
    <property type="component" value="Unassembled WGS sequence"/>
</dbReference>
<dbReference type="PANTHER" id="PTHR21240">
    <property type="entry name" value="2-AMINO-3-CARBOXYLMUCONATE-6-SEMIALDEHYDE DECARBOXYLASE"/>
    <property type="match status" value="1"/>
</dbReference>
<evidence type="ECO:0000313" key="3">
    <source>
        <dbReference type="EMBL" id="RUQ32681.1"/>
    </source>
</evidence>
<protein>
    <submittedName>
        <fullName evidence="3">Amidohydrolase</fullName>
    </submittedName>
</protein>
<dbReference type="EMBL" id="RYZZ01000001">
    <property type="protein sequence ID" value="RUQ32681.1"/>
    <property type="molecule type" value="Genomic_DNA"/>
</dbReference>
<dbReference type="GO" id="GO:0016831">
    <property type="term" value="F:carboxy-lyase activity"/>
    <property type="evidence" value="ECO:0007669"/>
    <property type="project" value="InterPro"/>
</dbReference>
<dbReference type="InterPro" id="IPR032465">
    <property type="entry name" value="ACMSD"/>
</dbReference>
<reference evidence="3 4" key="1">
    <citation type="submission" date="2018-12" db="EMBL/GenBank/DDBJ databases">
        <title>Bacillus chawlae sp. nov., Bacillus glennii sp. nov., and Bacillus saganii sp. nov. Isolated from the Vehicle Assembly Building at Kennedy Space Center where the Viking Spacecraft were Assembled.</title>
        <authorList>
            <person name="Seuylemezian A."/>
            <person name="Vaishampayan P."/>
        </authorList>
    </citation>
    <scope>NUCLEOTIDE SEQUENCE [LARGE SCALE GENOMIC DNA]</scope>
    <source>
        <strain evidence="3 4">L5</strain>
    </source>
</reference>
<evidence type="ECO:0000313" key="4">
    <source>
        <dbReference type="Proteomes" id="UP000267430"/>
    </source>
</evidence>
<evidence type="ECO:0000259" key="2">
    <source>
        <dbReference type="Pfam" id="PF04909"/>
    </source>
</evidence>
<accession>A0A3S0W4Y7</accession>
<dbReference type="SUPFAM" id="SSF51556">
    <property type="entry name" value="Metallo-dependent hydrolases"/>
    <property type="match status" value="1"/>
</dbReference>
<dbReference type="PANTHER" id="PTHR21240:SF28">
    <property type="entry name" value="ISO-OROTATE DECARBOXYLASE (EUROFUNG)"/>
    <property type="match status" value="1"/>
</dbReference>
<feature type="domain" description="Amidohydrolase-related" evidence="2">
    <location>
        <begin position="17"/>
        <end position="359"/>
    </location>
</feature>
<dbReference type="GO" id="GO:0005737">
    <property type="term" value="C:cytoplasm"/>
    <property type="evidence" value="ECO:0007669"/>
    <property type="project" value="TreeGrafter"/>
</dbReference>
<dbReference type="InterPro" id="IPR032466">
    <property type="entry name" value="Metal_Hydrolase"/>
</dbReference>
<gene>
    <name evidence="3" type="ORF">ELQ35_00900</name>
</gene>
<keyword evidence="3" id="KW-0378">Hydrolase</keyword>
<keyword evidence="4" id="KW-1185">Reference proteome</keyword>
<dbReference type="Gene3D" id="3.20.20.140">
    <property type="entry name" value="Metal-dependent hydrolases"/>
    <property type="match status" value="1"/>
</dbReference>
<sequence length="371" mass="41901">MDVSAKKSKSSLKQGLIDCDFHQTLKSFDDLKPYMPRVWWPRLSEPEATLPITIFKPVPLSRRDASPGNGLPPGSDPEYAKVDALDRYNISKAVLTGSLLTVSAHNNPDYAAAVASAFNDYTLDHWIPTDDRFLASILVATQDPILAAKEIDRLGSHPKVVQVICTVSSREPFGQRRFYPIYEACVRNNLVLALHGGGEGDGINPPISAVGTPTTNFERHNILAIHHMSQLNSIVCEGVFETFPTLKVVFVEGGLAWVPHLMWRMDKNFKGMRNEVPWLKKKPSEYIIEHCRFTTQPIEEPNNEELIQMFRMMRAEKTVMFATDYPHWDNDTPTFVLNKLPEDLRRRVAYENAAELYQLNSKPLVKEGGPL</sequence>